<gene>
    <name evidence="1" type="ORF">E2R59_11110</name>
</gene>
<dbReference type="GeneID" id="64347965"/>
<sequence length="88" mass="9803">MDGTAVRVYAGVALRAGEATVDSLLPPGLPAWERLVWGVPEHRVELLRRYRVTPAESGPLGAAAWLVEVRDVYADEFAEDMVRVLWTR</sequence>
<dbReference type="AlphaFoldDB" id="A0A4R5YE63"/>
<dbReference type="Proteomes" id="UP000295163">
    <property type="component" value="Unassembled WGS sequence"/>
</dbReference>
<name>A0A4R5YE63_KOCRO</name>
<comment type="caution">
    <text evidence="1">The sequence shown here is derived from an EMBL/GenBank/DDBJ whole genome shotgun (WGS) entry which is preliminary data.</text>
</comment>
<evidence type="ECO:0000313" key="2">
    <source>
        <dbReference type="Proteomes" id="UP000295163"/>
    </source>
</evidence>
<organism evidence="1 2">
    <name type="scientific">Kocuria rosea</name>
    <name type="common">Deinococcus erythromyxa</name>
    <name type="synonym">Micrococcus rubens</name>
    <dbReference type="NCBI Taxonomy" id="1275"/>
    <lineage>
        <taxon>Bacteria</taxon>
        <taxon>Bacillati</taxon>
        <taxon>Actinomycetota</taxon>
        <taxon>Actinomycetes</taxon>
        <taxon>Micrococcales</taxon>
        <taxon>Micrococcaceae</taxon>
        <taxon>Kocuria</taxon>
    </lineage>
</organism>
<dbReference type="RefSeq" id="WP_133410595.1">
    <property type="nucleotide sequence ID" value="NZ_SMZT01000004.1"/>
</dbReference>
<evidence type="ECO:0000313" key="1">
    <source>
        <dbReference type="EMBL" id="TDL42487.1"/>
    </source>
</evidence>
<protein>
    <submittedName>
        <fullName evidence="1">Uncharacterized protein</fullName>
    </submittedName>
</protein>
<reference evidence="1 2" key="1">
    <citation type="submission" date="2019-03" db="EMBL/GenBank/DDBJ databases">
        <title>Genome Sequencing and Assembly of Various Microbes Isolated from Partially Reclaimed Soil and Acid Mine Drainage (AMD) Site.</title>
        <authorList>
            <person name="Steinbock B."/>
            <person name="Bechtold R."/>
            <person name="Sevigny J.L."/>
            <person name="Thomas D."/>
            <person name="Cuthill L.R."/>
            <person name="Aveiro Johannsen E.J."/>
            <person name="Thomas K."/>
            <person name="Ghosh A."/>
        </authorList>
    </citation>
    <scope>NUCLEOTIDE SEQUENCE [LARGE SCALE GENOMIC DNA]</scope>
    <source>
        <strain evidence="1 2">S-A3</strain>
    </source>
</reference>
<proteinExistence type="predicted"/>
<dbReference type="EMBL" id="SMZT01000004">
    <property type="protein sequence ID" value="TDL42487.1"/>
    <property type="molecule type" value="Genomic_DNA"/>
</dbReference>
<accession>A0A4R5YE63</accession>